<evidence type="ECO:0000313" key="1">
    <source>
        <dbReference type="EMBL" id="GMA35859.1"/>
    </source>
</evidence>
<dbReference type="EMBL" id="BSUN01000001">
    <property type="protein sequence ID" value="GMA35859.1"/>
    <property type="molecule type" value="Genomic_DNA"/>
</dbReference>
<evidence type="ECO:0000313" key="2">
    <source>
        <dbReference type="Proteomes" id="UP001157125"/>
    </source>
</evidence>
<name>A0ABQ6IDD3_9MICO</name>
<organism evidence="1 2">
    <name type="scientific">Demequina litorisediminis</name>
    <dbReference type="NCBI Taxonomy" id="1849022"/>
    <lineage>
        <taxon>Bacteria</taxon>
        <taxon>Bacillati</taxon>
        <taxon>Actinomycetota</taxon>
        <taxon>Actinomycetes</taxon>
        <taxon>Micrococcales</taxon>
        <taxon>Demequinaceae</taxon>
        <taxon>Demequina</taxon>
    </lineage>
</organism>
<dbReference type="InterPro" id="IPR011200">
    <property type="entry name" value="UCP012608"/>
</dbReference>
<dbReference type="Proteomes" id="UP001157125">
    <property type="component" value="Unassembled WGS sequence"/>
</dbReference>
<gene>
    <name evidence="1" type="ORF">GCM10025876_20630</name>
</gene>
<dbReference type="Pfam" id="PF10094">
    <property type="entry name" value="DUF2332"/>
    <property type="match status" value="1"/>
</dbReference>
<comment type="caution">
    <text evidence="1">The sequence shown here is derived from an EMBL/GenBank/DDBJ whole genome shotgun (WGS) entry which is preliminary data.</text>
</comment>
<keyword evidence="2" id="KW-1185">Reference proteome</keyword>
<sequence length="247" mass="26629">MLERADLLVAEATARRTQTNETGRAAVLLPFVAAFARDEPVHAIDLGASAGLNLCLDRFAYRYVTPGPDGVRETRLGAGPVDMVCEWRGDGPPAGAIPMIASRTGIDLHPVDVTDADQAAWLEALVWPEHAHRRERLRAAIDVRRGMDVAMIAGDAAALLAEVEAGLPAGPLVIWHTVALYQAPAEVHTELDVVIADLSRRRRVLRLGMEPVVGMPDTQVRVGPSFDRGRLAATAHAHGRWVAPAYP</sequence>
<proteinExistence type="predicted"/>
<accession>A0ABQ6IDD3</accession>
<protein>
    <recommendedName>
        <fullName evidence="3">DUF2332 domain-containing protein</fullName>
    </recommendedName>
</protein>
<reference evidence="2" key="1">
    <citation type="journal article" date="2019" name="Int. J. Syst. Evol. Microbiol.">
        <title>The Global Catalogue of Microorganisms (GCM) 10K type strain sequencing project: providing services to taxonomists for standard genome sequencing and annotation.</title>
        <authorList>
            <consortium name="The Broad Institute Genomics Platform"/>
            <consortium name="The Broad Institute Genome Sequencing Center for Infectious Disease"/>
            <person name="Wu L."/>
            <person name="Ma J."/>
        </authorList>
    </citation>
    <scope>NUCLEOTIDE SEQUENCE [LARGE SCALE GENOMIC DNA]</scope>
    <source>
        <strain evidence="2">NBRC 112299</strain>
    </source>
</reference>
<evidence type="ECO:0008006" key="3">
    <source>
        <dbReference type="Google" id="ProtNLM"/>
    </source>
</evidence>